<dbReference type="SUPFAM" id="SSF48613">
    <property type="entry name" value="Heme oxygenase-like"/>
    <property type="match status" value="1"/>
</dbReference>
<sequence length="478" mass="55014">MSTVSIATDIYPTDQFRVPTVMCIGTQDRTSQMKGVDADTIINQHLGCTTHPIISSIITDQNEITQFSSTLSFQFDSVDQSSINSVKISFLCNVDDVQEVKIFLDSITDKNCHVILDLITDQWNNEVLQAIYGSILSFLSVLTITYDIATGLLASDQQSMEDTAHLLLKLGPQVVVIQDKNQQRWMAFTNNNELLKKHCYLLPGNIDISNDGAFSAAIAASLAHNHHSLLSTILNVHMYWLVEQSLRSSFLHILPLTFTQELWSFVNDIYAETLKLPFLNKMLDSTLNERIYDYYIVQDYLFFLDRGRMLNGLINQCSNEEAHRYFTMQLDKNDKWALTLLSDNNLPPHDEKTTAKMPACEQYTKFLLALTSCNDHLVWIKGLIALLPCTLLYFKVGDWMIASGVQPTVKRYADFVDYYRDQARRDRLIYFLDLTNRVVNDCSHEQKNELKLLFRQVCEYEYAFWDESYRYGMSKAEK</sequence>
<feature type="domain" description="Thiaminase-2/PQQC" evidence="1">
    <location>
        <begin position="269"/>
        <end position="471"/>
    </location>
</feature>
<dbReference type="PANTHER" id="PTHR43198">
    <property type="entry name" value="BIFUNCTIONAL TH2 PROTEIN"/>
    <property type="match status" value="1"/>
</dbReference>
<organism evidence="2 3">
    <name type="scientific">Rotaria magnacalcarata</name>
    <dbReference type="NCBI Taxonomy" id="392030"/>
    <lineage>
        <taxon>Eukaryota</taxon>
        <taxon>Metazoa</taxon>
        <taxon>Spiralia</taxon>
        <taxon>Gnathifera</taxon>
        <taxon>Rotifera</taxon>
        <taxon>Eurotatoria</taxon>
        <taxon>Bdelloidea</taxon>
        <taxon>Philodinida</taxon>
        <taxon>Philodinidae</taxon>
        <taxon>Rotaria</taxon>
    </lineage>
</organism>
<dbReference type="GO" id="GO:0005829">
    <property type="term" value="C:cytosol"/>
    <property type="evidence" value="ECO:0007669"/>
    <property type="project" value="TreeGrafter"/>
</dbReference>
<accession>A0A816KU15</accession>
<dbReference type="Proteomes" id="UP000663824">
    <property type="component" value="Unassembled WGS sequence"/>
</dbReference>
<comment type="caution">
    <text evidence="2">The sequence shown here is derived from an EMBL/GenBank/DDBJ whole genome shotgun (WGS) entry which is preliminary data.</text>
</comment>
<dbReference type="PANTHER" id="PTHR43198:SF2">
    <property type="entry name" value="SI:CH1073-67J19.1-RELATED"/>
    <property type="match status" value="1"/>
</dbReference>
<dbReference type="Gene3D" id="1.20.910.10">
    <property type="entry name" value="Heme oxygenase-like"/>
    <property type="match status" value="1"/>
</dbReference>
<reference evidence="2" key="1">
    <citation type="submission" date="2021-02" db="EMBL/GenBank/DDBJ databases">
        <authorList>
            <person name="Nowell W R."/>
        </authorList>
    </citation>
    <scope>NUCLEOTIDE SEQUENCE</scope>
</reference>
<evidence type="ECO:0000313" key="2">
    <source>
        <dbReference type="EMBL" id="CAF1923242.1"/>
    </source>
</evidence>
<evidence type="ECO:0000313" key="3">
    <source>
        <dbReference type="Proteomes" id="UP000663824"/>
    </source>
</evidence>
<dbReference type="SUPFAM" id="SSF53613">
    <property type="entry name" value="Ribokinase-like"/>
    <property type="match status" value="1"/>
</dbReference>
<dbReference type="EMBL" id="CAJNRE010000173">
    <property type="protein sequence ID" value="CAF1923242.1"/>
    <property type="molecule type" value="Genomic_DNA"/>
</dbReference>
<dbReference type="Pfam" id="PF03070">
    <property type="entry name" value="TENA_THI-4"/>
    <property type="match status" value="1"/>
</dbReference>
<dbReference type="InterPro" id="IPR050967">
    <property type="entry name" value="Thiamine_Salvage_TenA"/>
</dbReference>
<proteinExistence type="predicted"/>
<dbReference type="GO" id="GO:0006772">
    <property type="term" value="P:thiamine metabolic process"/>
    <property type="evidence" value="ECO:0007669"/>
    <property type="project" value="UniProtKB-ARBA"/>
</dbReference>
<gene>
    <name evidence="2" type="ORF">MBJ925_LOCUS2750</name>
</gene>
<dbReference type="InterPro" id="IPR004305">
    <property type="entry name" value="Thiaminase-2/PQQC"/>
</dbReference>
<dbReference type="InterPro" id="IPR016084">
    <property type="entry name" value="Haem_Oase-like_multi-hlx"/>
</dbReference>
<protein>
    <recommendedName>
        <fullName evidence="1">Thiaminase-2/PQQC domain-containing protein</fullName>
    </recommendedName>
</protein>
<evidence type="ECO:0000259" key="1">
    <source>
        <dbReference type="Pfam" id="PF03070"/>
    </source>
</evidence>
<dbReference type="Gene3D" id="3.40.1190.20">
    <property type="match status" value="1"/>
</dbReference>
<name>A0A816KU15_9BILA</name>
<dbReference type="AlphaFoldDB" id="A0A816KU15"/>
<dbReference type="InterPro" id="IPR029056">
    <property type="entry name" value="Ribokinase-like"/>
</dbReference>